<dbReference type="PANTHER" id="PTHR30041">
    <property type="entry name" value="ARSENATE REDUCTASE"/>
    <property type="match status" value="1"/>
</dbReference>
<evidence type="ECO:0000313" key="3">
    <source>
        <dbReference type="EMBL" id="MCZ4281734.1"/>
    </source>
</evidence>
<protein>
    <submittedName>
        <fullName evidence="3">Arsenate reductase</fullName>
    </submittedName>
</protein>
<dbReference type="EMBL" id="JAPWGY010000004">
    <property type="protein sequence ID" value="MCZ4281734.1"/>
    <property type="molecule type" value="Genomic_DNA"/>
</dbReference>
<keyword evidence="4" id="KW-1185">Reference proteome</keyword>
<comment type="similarity">
    <text evidence="1 2">Belongs to the ArsC family.</text>
</comment>
<dbReference type="InterPro" id="IPR036249">
    <property type="entry name" value="Thioredoxin-like_sf"/>
</dbReference>
<dbReference type="PROSITE" id="PS51353">
    <property type="entry name" value="ARSC"/>
    <property type="match status" value="1"/>
</dbReference>
<accession>A0ABT4LKU9</accession>
<dbReference type="SUPFAM" id="SSF52833">
    <property type="entry name" value="Thioredoxin-like"/>
    <property type="match status" value="1"/>
</dbReference>
<dbReference type="RefSeq" id="WP_269423896.1">
    <property type="nucleotide sequence ID" value="NZ_JAPWGY010000004.1"/>
</dbReference>
<dbReference type="InterPro" id="IPR006504">
    <property type="entry name" value="Tscrpt_reg_Spx/MgsR"/>
</dbReference>
<evidence type="ECO:0000313" key="4">
    <source>
        <dbReference type="Proteomes" id="UP001069802"/>
    </source>
</evidence>
<dbReference type="PANTHER" id="PTHR30041:SF8">
    <property type="entry name" value="PROTEIN YFFB"/>
    <property type="match status" value="1"/>
</dbReference>
<proteinExistence type="inferred from homology"/>
<dbReference type="CDD" id="cd03035">
    <property type="entry name" value="ArsC_Yffb"/>
    <property type="match status" value="1"/>
</dbReference>
<dbReference type="Gene3D" id="3.40.30.10">
    <property type="entry name" value="Glutaredoxin"/>
    <property type="match status" value="1"/>
</dbReference>
<comment type="caution">
    <text evidence="3">The sequence shown here is derived from an EMBL/GenBank/DDBJ whole genome shotgun (WGS) entry which is preliminary data.</text>
</comment>
<dbReference type="Pfam" id="PF03960">
    <property type="entry name" value="ArsC"/>
    <property type="match status" value="1"/>
</dbReference>
<sequence length="117" mass="13126">MAVTTTIHGIKNCDTCRKALKVFADKALPHSYHDFRVDGLSEQQLDRWLKVVSWDKLLNRRGTSWRALPDGVKEAIDAASAKKLMMENPTLIKRPVFETGNTVVVGFTKAEQETLGL</sequence>
<name>A0ABT4LKU9_9PROT</name>
<dbReference type="InterPro" id="IPR006660">
    <property type="entry name" value="Arsenate_reductase-like"/>
</dbReference>
<gene>
    <name evidence="3" type="ORF">O4H49_13165</name>
</gene>
<reference evidence="3" key="1">
    <citation type="submission" date="2022-12" db="EMBL/GenBank/DDBJ databases">
        <title>Bacterial isolates from different developmental stages of Nematostella vectensis.</title>
        <authorList>
            <person name="Fraune S."/>
        </authorList>
    </citation>
    <scope>NUCLEOTIDE SEQUENCE</scope>
    <source>
        <strain evidence="3">G21630-S1</strain>
    </source>
</reference>
<evidence type="ECO:0000256" key="1">
    <source>
        <dbReference type="ARBA" id="ARBA00007198"/>
    </source>
</evidence>
<dbReference type="Proteomes" id="UP001069802">
    <property type="component" value="Unassembled WGS sequence"/>
</dbReference>
<dbReference type="NCBIfam" id="TIGR01617">
    <property type="entry name" value="arsC_related"/>
    <property type="match status" value="1"/>
</dbReference>
<organism evidence="3 4">
    <name type="scientific">Kiloniella laminariae</name>
    <dbReference type="NCBI Taxonomy" id="454162"/>
    <lineage>
        <taxon>Bacteria</taxon>
        <taxon>Pseudomonadati</taxon>
        <taxon>Pseudomonadota</taxon>
        <taxon>Alphaproteobacteria</taxon>
        <taxon>Rhodospirillales</taxon>
        <taxon>Kiloniellaceae</taxon>
        <taxon>Kiloniella</taxon>
    </lineage>
</organism>
<evidence type="ECO:0000256" key="2">
    <source>
        <dbReference type="PROSITE-ProRule" id="PRU01282"/>
    </source>
</evidence>